<dbReference type="InterPro" id="IPR050482">
    <property type="entry name" value="Sensor_HK_TwoCompSys"/>
</dbReference>
<organism evidence="13 14">
    <name type="scientific">Cryptobacterium curtum (strain ATCC 700683 / DSM 15641 / CCUG 43107 / 12-3)</name>
    <dbReference type="NCBI Taxonomy" id="469378"/>
    <lineage>
        <taxon>Bacteria</taxon>
        <taxon>Bacillati</taxon>
        <taxon>Actinomycetota</taxon>
        <taxon>Coriobacteriia</taxon>
        <taxon>Eggerthellales</taxon>
        <taxon>Eggerthellaceae</taxon>
        <taxon>Cryptobacterium</taxon>
    </lineage>
</organism>
<dbReference type="Pfam" id="PF07730">
    <property type="entry name" value="HisKA_3"/>
    <property type="match status" value="1"/>
</dbReference>
<feature type="transmembrane region" description="Helical" evidence="10">
    <location>
        <begin position="6"/>
        <end position="28"/>
    </location>
</feature>
<evidence type="ECO:0000256" key="10">
    <source>
        <dbReference type="SAM" id="Phobius"/>
    </source>
</evidence>
<dbReference type="CDD" id="cd16917">
    <property type="entry name" value="HATPase_UhpB-NarQ-NarX-like"/>
    <property type="match status" value="1"/>
</dbReference>
<dbReference type="GO" id="GO:0005524">
    <property type="term" value="F:ATP binding"/>
    <property type="evidence" value="ECO:0007669"/>
    <property type="project" value="UniProtKB-KW"/>
</dbReference>
<keyword evidence="10" id="KW-0472">Membrane</keyword>
<evidence type="ECO:0000259" key="11">
    <source>
        <dbReference type="Pfam" id="PF02518"/>
    </source>
</evidence>
<dbReference type="PANTHER" id="PTHR24421">
    <property type="entry name" value="NITRATE/NITRITE SENSOR PROTEIN NARX-RELATED"/>
    <property type="match status" value="1"/>
</dbReference>
<dbReference type="EMBL" id="CP001682">
    <property type="protein sequence ID" value="ACU93864.1"/>
    <property type="molecule type" value="Genomic_DNA"/>
</dbReference>
<evidence type="ECO:0000256" key="9">
    <source>
        <dbReference type="SAM" id="MobiDB-lite"/>
    </source>
</evidence>
<keyword evidence="7" id="KW-0067">ATP-binding</keyword>
<dbReference type="GO" id="GO:0046983">
    <property type="term" value="F:protein dimerization activity"/>
    <property type="evidence" value="ECO:0007669"/>
    <property type="project" value="InterPro"/>
</dbReference>
<keyword evidence="8" id="KW-0902">Two-component regulatory system</keyword>
<dbReference type="InterPro" id="IPR036890">
    <property type="entry name" value="HATPase_C_sf"/>
</dbReference>
<keyword evidence="5" id="KW-0547">Nucleotide-binding</keyword>
<evidence type="ECO:0000256" key="3">
    <source>
        <dbReference type="ARBA" id="ARBA00022553"/>
    </source>
</evidence>
<dbReference type="STRING" id="469378.Ccur_01310"/>
<gene>
    <name evidence="13" type="ordered locus">Ccur_01310</name>
</gene>
<dbReference type="Gene3D" id="3.30.565.10">
    <property type="entry name" value="Histidine kinase-like ATPase, C-terminal domain"/>
    <property type="match status" value="1"/>
</dbReference>
<keyword evidence="10" id="KW-1133">Transmembrane helix</keyword>
<evidence type="ECO:0000256" key="2">
    <source>
        <dbReference type="ARBA" id="ARBA00012438"/>
    </source>
</evidence>
<keyword evidence="10" id="KW-0812">Transmembrane</keyword>
<evidence type="ECO:0000256" key="5">
    <source>
        <dbReference type="ARBA" id="ARBA00022741"/>
    </source>
</evidence>
<accession>C7MLQ8</accession>
<dbReference type="Proteomes" id="UP000000954">
    <property type="component" value="Chromosome"/>
</dbReference>
<sequence>MKTRDWMIDGAVMLVALFFAIVQMYVASSPVMFRDESFRNMAGVVTRDPGIAAYVLLIATVLPLVLRRRFPWPVLVFTFTLFVMSQGLAPSYSFSIIGPAIALFTIAVERPRTEIIIALAISIVVLFWMPPPGENDSIRLVVVIQNATYLALSAGIGVAYHMHRSFLREVEQRVAEVERTREKEAARRVEEERVRIAREIHDITAHSLSAVSIQAAAAERLIDRDPAAARGAIAEVRKTAKSALEEIRSMIGVLRNESQEVETNPTNGTDRLPDLCAYACNAGLEATLETDGYDAHKVPAYVDVTVFGIAREALTNVVRHAQAKKVRITLSQEADQVHLRIEDDGCGIPEGPSASMKASAPGSASGRKRSAHSQLDDISAGGHGLQGMEERVYVLHGSFSAANRPQGGFAVDVRIPLQEGE</sequence>
<evidence type="ECO:0000256" key="1">
    <source>
        <dbReference type="ARBA" id="ARBA00000085"/>
    </source>
</evidence>
<dbReference type="RefSeq" id="WP_012802553.1">
    <property type="nucleotide sequence ID" value="NC_013170.1"/>
</dbReference>
<keyword evidence="6 13" id="KW-0418">Kinase</keyword>
<name>C7MLQ8_CRYCD</name>
<evidence type="ECO:0000259" key="12">
    <source>
        <dbReference type="Pfam" id="PF07730"/>
    </source>
</evidence>
<feature type="transmembrane region" description="Helical" evidence="10">
    <location>
        <begin position="137"/>
        <end position="160"/>
    </location>
</feature>
<dbReference type="PANTHER" id="PTHR24421:SF10">
    <property type="entry name" value="NITRATE_NITRITE SENSOR PROTEIN NARQ"/>
    <property type="match status" value="1"/>
</dbReference>
<reference evidence="13 14" key="1">
    <citation type="journal article" date="2009" name="Stand. Genomic Sci.">
        <title>Complete genome sequence of Cryptobacterium curtum type strain (12-3).</title>
        <authorList>
            <person name="Mavrommatis K."/>
            <person name="Pukall R."/>
            <person name="Rohde C."/>
            <person name="Chen F."/>
            <person name="Sims D."/>
            <person name="Brettin T."/>
            <person name="Kuske C."/>
            <person name="Detter J.C."/>
            <person name="Han C."/>
            <person name="Lapidus A."/>
            <person name="Copeland A."/>
            <person name="Glavina Del Rio T."/>
            <person name="Nolan M."/>
            <person name="Lucas S."/>
            <person name="Tice H."/>
            <person name="Cheng J.F."/>
            <person name="Bruce D."/>
            <person name="Goodwin L."/>
            <person name="Pitluck S."/>
            <person name="Ovchinnikova G."/>
            <person name="Pati A."/>
            <person name="Ivanova N."/>
            <person name="Chen A."/>
            <person name="Palaniappan K."/>
            <person name="Chain P."/>
            <person name="D'haeseleer P."/>
            <person name="Goker M."/>
            <person name="Bristow J."/>
            <person name="Eisen J.A."/>
            <person name="Markowitz V."/>
            <person name="Hugenholtz P."/>
            <person name="Rohde M."/>
            <person name="Klenk H.P."/>
            <person name="Kyrpides N.C."/>
        </authorList>
    </citation>
    <scope>NUCLEOTIDE SEQUENCE [LARGE SCALE GENOMIC DNA]</scope>
    <source>
        <strain evidence="14">ATCC 700683 / DSM 15641 / 12-3</strain>
    </source>
</reference>
<dbReference type="InterPro" id="IPR003594">
    <property type="entry name" value="HATPase_dom"/>
</dbReference>
<feature type="transmembrane region" description="Helical" evidence="10">
    <location>
        <begin position="49"/>
        <end position="67"/>
    </location>
</feature>
<keyword evidence="3" id="KW-0597">Phosphoprotein</keyword>
<keyword evidence="4" id="KW-0808">Transferase</keyword>
<dbReference type="eggNOG" id="COG4585">
    <property type="taxonomic scope" value="Bacteria"/>
</dbReference>
<evidence type="ECO:0000256" key="7">
    <source>
        <dbReference type="ARBA" id="ARBA00022840"/>
    </source>
</evidence>
<evidence type="ECO:0000313" key="13">
    <source>
        <dbReference type="EMBL" id="ACU93864.1"/>
    </source>
</evidence>
<proteinExistence type="predicted"/>
<dbReference type="HOGENOM" id="CLU_000445_20_1_11"/>
<dbReference type="EC" id="2.7.13.3" evidence="2"/>
<evidence type="ECO:0000256" key="8">
    <source>
        <dbReference type="ARBA" id="ARBA00023012"/>
    </source>
</evidence>
<dbReference type="GO" id="GO:0000155">
    <property type="term" value="F:phosphorelay sensor kinase activity"/>
    <property type="evidence" value="ECO:0007669"/>
    <property type="project" value="InterPro"/>
</dbReference>
<evidence type="ECO:0000313" key="14">
    <source>
        <dbReference type="Proteomes" id="UP000000954"/>
    </source>
</evidence>
<feature type="transmembrane region" description="Helical" evidence="10">
    <location>
        <begin position="87"/>
        <end position="108"/>
    </location>
</feature>
<comment type="catalytic activity">
    <reaction evidence="1">
        <text>ATP + protein L-histidine = ADP + protein N-phospho-L-histidine.</text>
        <dbReference type="EC" id="2.7.13.3"/>
    </reaction>
</comment>
<evidence type="ECO:0000256" key="6">
    <source>
        <dbReference type="ARBA" id="ARBA00022777"/>
    </source>
</evidence>
<protein>
    <recommendedName>
        <fullName evidence="2">histidine kinase</fullName>
        <ecNumber evidence="2">2.7.13.3</ecNumber>
    </recommendedName>
</protein>
<dbReference type="KEGG" id="ccu:Ccur_01310"/>
<feature type="transmembrane region" description="Helical" evidence="10">
    <location>
        <begin position="115"/>
        <end position="131"/>
    </location>
</feature>
<dbReference type="InterPro" id="IPR011712">
    <property type="entry name" value="Sig_transdc_His_kin_sub3_dim/P"/>
</dbReference>
<dbReference type="Gene3D" id="1.20.5.1930">
    <property type="match status" value="1"/>
</dbReference>
<dbReference type="Pfam" id="PF02518">
    <property type="entry name" value="HATPase_c"/>
    <property type="match status" value="1"/>
</dbReference>
<dbReference type="SUPFAM" id="SSF55874">
    <property type="entry name" value="ATPase domain of HSP90 chaperone/DNA topoisomerase II/histidine kinase"/>
    <property type="match status" value="1"/>
</dbReference>
<feature type="domain" description="Histidine kinase/HSP90-like ATPase" evidence="11">
    <location>
        <begin position="309"/>
        <end position="418"/>
    </location>
</feature>
<dbReference type="GO" id="GO:0016020">
    <property type="term" value="C:membrane"/>
    <property type="evidence" value="ECO:0007669"/>
    <property type="project" value="InterPro"/>
</dbReference>
<feature type="region of interest" description="Disordered" evidence="9">
    <location>
        <begin position="347"/>
        <end position="382"/>
    </location>
</feature>
<dbReference type="AlphaFoldDB" id="C7MLQ8"/>
<feature type="domain" description="Signal transduction histidine kinase subgroup 3 dimerisation and phosphoacceptor" evidence="12">
    <location>
        <begin position="192"/>
        <end position="257"/>
    </location>
</feature>
<evidence type="ECO:0000256" key="4">
    <source>
        <dbReference type="ARBA" id="ARBA00022679"/>
    </source>
</evidence>
<keyword evidence="14" id="KW-1185">Reference proteome</keyword>